<proteinExistence type="inferred from homology"/>
<keyword evidence="4" id="KW-1185">Reference proteome</keyword>
<dbReference type="RefSeq" id="WP_046182190.1">
    <property type="nucleotide sequence ID" value="NZ_JACPNT010000031.1"/>
</dbReference>
<gene>
    <name evidence="3" type="ORF">AWC17_12055</name>
</gene>
<evidence type="ECO:0000259" key="2">
    <source>
        <dbReference type="Pfam" id="PF08327"/>
    </source>
</evidence>
<name>A0A0F5NJT1_9MYCO</name>
<comment type="similarity">
    <text evidence="1">Belongs to the AHA1 family.</text>
</comment>
<evidence type="ECO:0000256" key="1">
    <source>
        <dbReference type="ARBA" id="ARBA00006817"/>
    </source>
</evidence>
<feature type="domain" description="Activator of Hsp90 ATPase homologue 1/2-like C-terminal" evidence="2">
    <location>
        <begin position="11"/>
        <end position="150"/>
    </location>
</feature>
<evidence type="ECO:0000313" key="3">
    <source>
        <dbReference type="EMBL" id="ORW17555.1"/>
    </source>
</evidence>
<sequence>MTQTRVTRHIRAPRGSVYRALLDADAVAAWRAPEGMTAIVHSFDARVGGHFRVSLTYESPDGRGKTADRTDTYHGRFVELVLDERVVEEIEFETSDPAFAGPMRMTTTLSDANGDTTVVVHHDGIPSGVSPQDNEIGTEMALDKLAALVERDPL</sequence>
<dbReference type="AlphaFoldDB" id="A0A0F5NJT1"/>
<dbReference type="Gene3D" id="3.30.530.20">
    <property type="match status" value="1"/>
</dbReference>
<dbReference type="OrthoDB" id="9786557at2"/>
<dbReference type="Proteomes" id="UP000193781">
    <property type="component" value="Unassembled WGS sequence"/>
</dbReference>
<dbReference type="SUPFAM" id="SSF55961">
    <property type="entry name" value="Bet v1-like"/>
    <property type="match status" value="1"/>
</dbReference>
<protein>
    <submittedName>
        <fullName evidence="3">Polyketide cyclase</fullName>
    </submittedName>
</protein>
<dbReference type="InterPro" id="IPR013538">
    <property type="entry name" value="ASHA1/2-like_C"/>
</dbReference>
<dbReference type="EMBL" id="LQPH01000151">
    <property type="protein sequence ID" value="ORW17555.1"/>
    <property type="molecule type" value="Genomic_DNA"/>
</dbReference>
<dbReference type="Pfam" id="PF08327">
    <property type="entry name" value="AHSA1"/>
    <property type="match status" value="1"/>
</dbReference>
<dbReference type="STRING" id="244292.ABW17_12850"/>
<dbReference type="InterPro" id="IPR023393">
    <property type="entry name" value="START-like_dom_sf"/>
</dbReference>
<organism evidence="3 4">
    <name type="scientific">Mycobacterium nebraskense</name>
    <dbReference type="NCBI Taxonomy" id="244292"/>
    <lineage>
        <taxon>Bacteria</taxon>
        <taxon>Bacillati</taxon>
        <taxon>Actinomycetota</taxon>
        <taxon>Actinomycetes</taxon>
        <taxon>Mycobacteriales</taxon>
        <taxon>Mycobacteriaceae</taxon>
        <taxon>Mycobacterium</taxon>
    </lineage>
</organism>
<accession>A0A0F5NJT1</accession>
<evidence type="ECO:0000313" key="4">
    <source>
        <dbReference type="Proteomes" id="UP000193781"/>
    </source>
</evidence>
<comment type="caution">
    <text evidence="3">The sequence shown here is derived from an EMBL/GenBank/DDBJ whole genome shotgun (WGS) entry which is preliminary data.</text>
</comment>
<reference evidence="3 4" key="1">
    <citation type="submission" date="2016-01" db="EMBL/GenBank/DDBJ databases">
        <title>The new phylogeny of the genus Mycobacterium.</title>
        <authorList>
            <person name="Tarcisio F."/>
            <person name="Conor M."/>
            <person name="Antonella G."/>
            <person name="Elisabetta G."/>
            <person name="Giulia F.S."/>
            <person name="Sara T."/>
            <person name="Anna F."/>
            <person name="Clotilde B."/>
            <person name="Roberto B."/>
            <person name="Veronica D.S."/>
            <person name="Fabio R."/>
            <person name="Monica P."/>
            <person name="Olivier J."/>
            <person name="Enrico T."/>
            <person name="Nicola S."/>
        </authorList>
    </citation>
    <scope>NUCLEOTIDE SEQUENCE [LARGE SCALE GENOMIC DNA]</scope>
    <source>
        <strain evidence="3 4">DSM 44803</strain>
    </source>
</reference>